<sequence length="163" mass="17109">MTTAWAIIDVQQDYFPGGALPLWRAIETEAAIVAAIADARAAGERILLVRHRNPADAALFAADSAGAALRPAVLAAAGPEAPIVTKSVADAFQGTDLARHLDGIDTLRLCGMMTQNCIVFTALSRATDGLRVQVAPDLCTAPTEQIHRIALRALASKVELVEG</sequence>
<dbReference type="RefSeq" id="WP_252167461.1">
    <property type="nucleotide sequence ID" value="NZ_CP084930.1"/>
</dbReference>
<evidence type="ECO:0000313" key="4">
    <source>
        <dbReference type="Proteomes" id="UP001056937"/>
    </source>
</evidence>
<reference evidence="3" key="1">
    <citation type="journal article" date="2022" name="Toxins">
        <title>Genomic Analysis of Sphingopyxis sp. USTB-05 for Biodegrading Cyanobacterial Hepatotoxins.</title>
        <authorList>
            <person name="Liu C."/>
            <person name="Xu Q."/>
            <person name="Zhao Z."/>
            <person name="Zhang H."/>
            <person name="Liu X."/>
            <person name="Yin C."/>
            <person name="Liu Y."/>
            <person name="Yan H."/>
        </authorList>
    </citation>
    <scope>NUCLEOTIDE SEQUENCE</scope>
    <source>
        <strain evidence="3">NBD5</strain>
    </source>
</reference>
<evidence type="ECO:0000259" key="2">
    <source>
        <dbReference type="Pfam" id="PF00857"/>
    </source>
</evidence>
<dbReference type="SUPFAM" id="SSF52499">
    <property type="entry name" value="Isochorismatase-like hydrolases"/>
    <property type="match status" value="1"/>
</dbReference>
<proteinExistence type="predicted"/>
<protein>
    <submittedName>
        <fullName evidence="3">Isochorismatase family protein</fullName>
    </submittedName>
</protein>
<evidence type="ECO:0000313" key="3">
    <source>
        <dbReference type="EMBL" id="USI73655.1"/>
    </source>
</evidence>
<dbReference type="InterPro" id="IPR000868">
    <property type="entry name" value="Isochorismatase-like_dom"/>
</dbReference>
<dbReference type="InterPro" id="IPR050272">
    <property type="entry name" value="Isochorismatase-like_hydrls"/>
</dbReference>
<dbReference type="PANTHER" id="PTHR43540:SF15">
    <property type="entry name" value="BLR5631 PROTEIN"/>
    <property type="match status" value="1"/>
</dbReference>
<gene>
    <name evidence="3" type="ORF">LHA26_04055</name>
</gene>
<dbReference type="PANTHER" id="PTHR43540">
    <property type="entry name" value="PEROXYUREIDOACRYLATE/UREIDOACRYLATE AMIDOHYDROLASE-RELATED"/>
    <property type="match status" value="1"/>
</dbReference>
<dbReference type="InterPro" id="IPR036380">
    <property type="entry name" value="Isochorismatase-like_sf"/>
</dbReference>
<accession>A0ABY4XAD2</accession>
<evidence type="ECO:0000256" key="1">
    <source>
        <dbReference type="ARBA" id="ARBA00022801"/>
    </source>
</evidence>
<dbReference type="Pfam" id="PF00857">
    <property type="entry name" value="Isochorismatase"/>
    <property type="match status" value="1"/>
</dbReference>
<dbReference type="EMBL" id="CP084930">
    <property type="protein sequence ID" value="USI73655.1"/>
    <property type="molecule type" value="Genomic_DNA"/>
</dbReference>
<keyword evidence="1" id="KW-0378">Hydrolase</keyword>
<dbReference type="Gene3D" id="3.40.50.850">
    <property type="entry name" value="Isochorismatase-like"/>
    <property type="match status" value="1"/>
</dbReference>
<organism evidence="3 4">
    <name type="scientific">Sphingomonas morindae</name>
    <dbReference type="NCBI Taxonomy" id="1541170"/>
    <lineage>
        <taxon>Bacteria</taxon>
        <taxon>Pseudomonadati</taxon>
        <taxon>Pseudomonadota</taxon>
        <taxon>Alphaproteobacteria</taxon>
        <taxon>Sphingomonadales</taxon>
        <taxon>Sphingomonadaceae</taxon>
        <taxon>Sphingomonas</taxon>
    </lineage>
</organism>
<keyword evidence="4" id="KW-1185">Reference proteome</keyword>
<name>A0ABY4XAD2_9SPHN</name>
<dbReference type="Proteomes" id="UP001056937">
    <property type="component" value="Chromosome 1"/>
</dbReference>
<feature type="domain" description="Isochorismatase-like" evidence="2">
    <location>
        <begin position="6"/>
        <end position="156"/>
    </location>
</feature>